<dbReference type="RefSeq" id="WP_165919001.1">
    <property type="nucleotide sequence ID" value="NZ_NRRP01000011.1"/>
</dbReference>
<evidence type="ECO:0000259" key="3">
    <source>
        <dbReference type="Pfam" id="PF13717"/>
    </source>
</evidence>
<dbReference type="EMBL" id="SLXL01000008">
    <property type="protein sequence ID" value="TCP22054.1"/>
    <property type="molecule type" value="Genomic_DNA"/>
</dbReference>
<keyword evidence="2" id="KW-0812">Transmembrane</keyword>
<dbReference type="Gene3D" id="2.20.28.160">
    <property type="match status" value="1"/>
</dbReference>
<gene>
    <name evidence="4" type="ORF">EV656_108100</name>
</gene>
<organism evidence="4 5">
    <name type="scientific">Rhodovulum adriaticum</name>
    <name type="common">Rhodopseudomonas adriatica</name>
    <dbReference type="NCBI Taxonomy" id="35804"/>
    <lineage>
        <taxon>Bacteria</taxon>
        <taxon>Pseudomonadati</taxon>
        <taxon>Pseudomonadota</taxon>
        <taxon>Alphaproteobacteria</taxon>
        <taxon>Rhodobacterales</taxon>
        <taxon>Paracoccaceae</taxon>
        <taxon>Rhodovulum</taxon>
    </lineage>
</organism>
<protein>
    <submittedName>
        <fullName evidence="4">Putative Zn finger-like uncharacterized protein</fullName>
    </submittedName>
</protein>
<evidence type="ECO:0000313" key="4">
    <source>
        <dbReference type="EMBL" id="TCP22054.1"/>
    </source>
</evidence>
<feature type="domain" description="Zinc finger/thioredoxin putative" evidence="3">
    <location>
        <begin position="1"/>
        <end position="36"/>
    </location>
</feature>
<feature type="transmembrane region" description="Helical" evidence="2">
    <location>
        <begin position="186"/>
        <end position="204"/>
    </location>
</feature>
<keyword evidence="5" id="KW-1185">Reference proteome</keyword>
<accession>A0A4R2NLI7</accession>
<dbReference type="Pfam" id="PF13717">
    <property type="entry name" value="Zn_ribbon_4"/>
    <property type="match status" value="1"/>
</dbReference>
<dbReference type="NCBIfam" id="TIGR02098">
    <property type="entry name" value="MJ0042_CXXC"/>
    <property type="match status" value="1"/>
</dbReference>
<keyword evidence="2" id="KW-1133">Transmembrane helix</keyword>
<sequence length="252" mass="26932">MRLTCPNCDAQYEVDDAVIPPEGRDVQCSNCGQTWFVRGAERPPQAETAPLPDDDDMNAPEPETAQPEPQPAPQRRQLDPAIAGVLREEAEREQRVRAAVAPPEPDESGFGPEAVTQQDRVARLRGMSPDSGETAAADGQSGSRRDMLPDIDDINATLDPAAGREPAASTAPAPEHEARSKGFRRGFALVLVLTALAMGAYTYAPAIGRLHPALGDAMDGYAGMIDGWRIWANTTIPQVLQGLTDKLNAISG</sequence>
<feature type="region of interest" description="Disordered" evidence="1">
    <location>
        <begin position="38"/>
        <end position="179"/>
    </location>
</feature>
<proteinExistence type="predicted"/>
<dbReference type="InterPro" id="IPR011723">
    <property type="entry name" value="Znf/thioredoxin_put"/>
</dbReference>
<evidence type="ECO:0000313" key="5">
    <source>
        <dbReference type="Proteomes" id="UP000295733"/>
    </source>
</evidence>
<keyword evidence="2" id="KW-0472">Membrane</keyword>
<feature type="compositionally biased region" description="Basic and acidic residues" evidence="1">
    <location>
        <begin position="86"/>
        <end position="96"/>
    </location>
</feature>
<evidence type="ECO:0000256" key="1">
    <source>
        <dbReference type="SAM" id="MobiDB-lite"/>
    </source>
</evidence>
<dbReference type="AlphaFoldDB" id="A0A4R2NLI7"/>
<reference evidence="4 5" key="1">
    <citation type="submission" date="2019-03" db="EMBL/GenBank/DDBJ databases">
        <title>Genomic Encyclopedia of Type Strains, Phase IV (KMG-IV): sequencing the most valuable type-strain genomes for metagenomic binning, comparative biology and taxonomic classification.</title>
        <authorList>
            <person name="Goeker M."/>
        </authorList>
    </citation>
    <scope>NUCLEOTIDE SEQUENCE [LARGE SCALE GENOMIC DNA]</scope>
    <source>
        <strain evidence="4 5">DSM 2781</strain>
    </source>
</reference>
<dbReference type="Proteomes" id="UP000295733">
    <property type="component" value="Unassembled WGS sequence"/>
</dbReference>
<name>A0A4R2NLI7_RHOAD</name>
<comment type="caution">
    <text evidence="4">The sequence shown here is derived from an EMBL/GenBank/DDBJ whole genome shotgun (WGS) entry which is preliminary data.</text>
</comment>
<evidence type="ECO:0000256" key="2">
    <source>
        <dbReference type="SAM" id="Phobius"/>
    </source>
</evidence>